<name>A0AAV4CEQ1_9GAST</name>
<feature type="region of interest" description="Disordered" evidence="1">
    <location>
        <begin position="353"/>
        <end position="424"/>
    </location>
</feature>
<reference evidence="2 3" key="1">
    <citation type="journal article" date="2021" name="Elife">
        <title>Chloroplast acquisition without the gene transfer in kleptoplastic sea slugs, Plakobranchus ocellatus.</title>
        <authorList>
            <person name="Maeda T."/>
            <person name="Takahashi S."/>
            <person name="Yoshida T."/>
            <person name="Shimamura S."/>
            <person name="Takaki Y."/>
            <person name="Nagai Y."/>
            <person name="Toyoda A."/>
            <person name="Suzuki Y."/>
            <person name="Arimoto A."/>
            <person name="Ishii H."/>
            <person name="Satoh N."/>
            <person name="Nishiyama T."/>
            <person name="Hasebe M."/>
            <person name="Maruyama T."/>
            <person name="Minagawa J."/>
            <person name="Obokata J."/>
            <person name="Shigenobu S."/>
        </authorList>
    </citation>
    <scope>NUCLEOTIDE SEQUENCE [LARGE SCALE GENOMIC DNA]</scope>
</reference>
<evidence type="ECO:0000256" key="1">
    <source>
        <dbReference type="SAM" id="MobiDB-lite"/>
    </source>
</evidence>
<feature type="compositionally biased region" description="Basic and acidic residues" evidence="1">
    <location>
        <begin position="742"/>
        <end position="752"/>
    </location>
</feature>
<feature type="compositionally biased region" description="Polar residues" evidence="1">
    <location>
        <begin position="721"/>
        <end position="741"/>
    </location>
</feature>
<dbReference type="EMBL" id="BLXT01006199">
    <property type="protein sequence ID" value="GFO29958.1"/>
    <property type="molecule type" value="Genomic_DNA"/>
</dbReference>
<evidence type="ECO:0000313" key="3">
    <source>
        <dbReference type="Proteomes" id="UP000735302"/>
    </source>
</evidence>
<feature type="region of interest" description="Disordered" evidence="1">
    <location>
        <begin position="304"/>
        <end position="323"/>
    </location>
</feature>
<feature type="compositionally biased region" description="Polar residues" evidence="1">
    <location>
        <begin position="950"/>
        <end position="979"/>
    </location>
</feature>
<accession>A0AAV4CEQ1</accession>
<feature type="compositionally biased region" description="Basic and acidic residues" evidence="1">
    <location>
        <begin position="933"/>
        <end position="948"/>
    </location>
</feature>
<feature type="compositionally biased region" description="Polar residues" evidence="1">
    <location>
        <begin position="312"/>
        <end position="323"/>
    </location>
</feature>
<feature type="region of interest" description="Disordered" evidence="1">
    <location>
        <begin position="897"/>
        <end position="979"/>
    </location>
</feature>
<feature type="region of interest" description="Disordered" evidence="1">
    <location>
        <begin position="718"/>
        <end position="772"/>
    </location>
</feature>
<proteinExistence type="predicted"/>
<sequence>MECLKKRLSGKAVLNYVGEDVGAHNQLLEDTARVALNTSPQPPHAVVVHRLMKDMEDYERVGLTFHKSLTNTIADRWRRLEDLKARFLQEVINMEDQINDDISKSEKQLEIYVANRTQTLVLASKHEQLAGLALHTSFYKNVLDIKIKSLESTYKFLRKCTDMMNFSNPLQLIDRYEALKKLFEEIFYEFDQRANALKEYQEEYNTMTELGLRDSMLRYNEMSDLYQRFTAARSEKVLRVCTAVYPGSGRGLEPTEIDPVAQMVEIGRRFKQLESVVSVVHQQIMAEASKGRKLVSRKKLKKKITSLPRDGSNGSSISLGQNDSSLDTLSEANFVADLIEDMKDMAGSNVYQMPRNSNKNSPAPAGLKKTSGTKRNGKNINGTIVKRDESTRGPLRSLKERKSKTGSVCEVSARPSAVDGGERTARVSLSCDGNIAAPKIDQRKLQKPLKSESFSINKSIADYRTDNDMEESIGKSGPFQETEGIDEVTNVNDCERIQGSANARSDNSEQLPKISSECTSNETCNNENYLCDTPCDIASAFSKKNNNISQSVSKKHEIRRKAVLEPLHRKRQVGSFDKRQTFAEKTAFRGGTCLASRAKLRSSFAALRRGTQLGSLETIAESTENPSRKSQLEMAERYQSVELTAEGEPTSSWFHGRETSKSEKNLQLFQYNENQSRDRLGSEIYRTKSSLNLSGDDARQMDVESVREDESVNKFTRFEHSSGSLSRKASTDARSSFSSMSHESDNQERVDTNKYSQEAAGTVSDKLSHDSRKSIAASYRTESNKSVRSVQMAQQQRVRLCENSQSLSGIVPQPLTTGAKNAMASVNSLVSNKSIRDIRAEHNQRVSLLKKQYLCSRARLSLQYEKLKKKEKLEAKAYRDIMENILSSPAMDDVKLRAKGSAEESLPTSSSSRLKHSPNYIYGGRGTSSAKPANHDKASLNRNLDRRASLPQQQRNSGVQDWRRSSTNSAKSVNPRTSGESRAVIANLCSLRRPMRKDCLSILTRVTLHRNQEEEHEKK</sequence>
<keyword evidence="3" id="KW-1185">Reference proteome</keyword>
<dbReference type="AlphaFoldDB" id="A0AAV4CEQ1"/>
<gene>
    <name evidence="2" type="ORF">PoB_005646300</name>
</gene>
<feature type="compositionally biased region" description="Low complexity" evidence="1">
    <location>
        <begin position="903"/>
        <end position="912"/>
    </location>
</feature>
<organism evidence="2 3">
    <name type="scientific">Plakobranchus ocellatus</name>
    <dbReference type="NCBI Taxonomy" id="259542"/>
    <lineage>
        <taxon>Eukaryota</taxon>
        <taxon>Metazoa</taxon>
        <taxon>Spiralia</taxon>
        <taxon>Lophotrochozoa</taxon>
        <taxon>Mollusca</taxon>
        <taxon>Gastropoda</taxon>
        <taxon>Heterobranchia</taxon>
        <taxon>Euthyneura</taxon>
        <taxon>Panpulmonata</taxon>
        <taxon>Sacoglossa</taxon>
        <taxon>Placobranchoidea</taxon>
        <taxon>Plakobranchidae</taxon>
        <taxon>Plakobranchus</taxon>
    </lineage>
</organism>
<dbReference type="Proteomes" id="UP000735302">
    <property type="component" value="Unassembled WGS sequence"/>
</dbReference>
<evidence type="ECO:0000313" key="2">
    <source>
        <dbReference type="EMBL" id="GFO29958.1"/>
    </source>
</evidence>
<protein>
    <submittedName>
        <fullName evidence="2">Uncharacterized protein</fullName>
    </submittedName>
</protein>
<comment type="caution">
    <text evidence="2">The sequence shown here is derived from an EMBL/GenBank/DDBJ whole genome shotgun (WGS) entry which is preliminary data.</text>
</comment>